<dbReference type="PROSITE" id="PS51419">
    <property type="entry name" value="RAB"/>
    <property type="match status" value="1"/>
</dbReference>
<keyword evidence="2 8" id="KW-0812">Transmembrane</keyword>
<evidence type="ECO:0000256" key="2">
    <source>
        <dbReference type="ARBA" id="ARBA00022692"/>
    </source>
</evidence>
<dbReference type="InterPro" id="IPR027417">
    <property type="entry name" value="P-loop_NTPase"/>
</dbReference>
<keyword evidence="3" id="KW-0547">Nucleotide-binding</keyword>
<organism evidence="9 10">
    <name type="scientific">Mortierella alpina</name>
    <name type="common">Oleaginous fungus</name>
    <name type="synonym">Mortierella renispora</name>
    <dbReference type="NCBI Taxonomy" id="64518"/>
    <lineage>
        <taxon>Eukaryota</taxon>
        <taxon>Fungi</taxon>
        <taxon>Fungi incertae sedis</taxon>
        <taxon>Mucoromycota</taxon>
        <taxon>Mortierellomycotina</taxon>
        <taxon>Mortierellomycetes</taxon>
        <taxon>Mortierellales</taxon>
        <taxon>Mortierellaceae</taxon>
        <taxon>Mortierella</taxon>
    </lineage>
</organism>
<feature type="transmembrane region" description="Helical" evidence="8">
    <location>
        <begin position="238"/>
        <end position="258"/>
    </location>
</feature>
<proteinExistence type="predicted"/>
<feature type="transmembrane region" description="Helical" evidence="8">
    <location>
        <begin position="100"/>
        <end position="118"/>
    </location>
</feature>
<reference evidence="9" key="1">
    <citation type="submission" date="2021-07" db="EMBL/GenBank/DDBJ databases">
        <title>Draft genome of Mortierella alpina, strain LL118, isolated from an aspen leaf litter sample.</title>
        <authorList>
            <person name="Yang S."/>
            <person name="Vinatzer B.A."/>
        </authorList>
    </citation>
    <scope>NUCLEOTIDE SEQUENCE</scope>
    <source>
        <strain evidence="9">LL118</strain>
    </source>
</reference>
<evidence type="ECO:0000256" key="3">
    <source>
        <dbReference type="ARBA" id="ARBA00022741"/>
    </source>
</evidence>
<evidence type="ECO:0000256" key="1">
    <source>
        <dbReference type="ARBA" id="ARBA00004141"/>
    </source>
</evidence>
<evidence type="ECO:0000313" key="10">
    <source>
        <dbReference type="Proteomes" id="UP000717515"/>
    </source>
</evidence>
<keyword evidence="5" id="KW-0342">GTP-binding</keyword>
<dbReference type="SMART" id="SM00175">
    <property type="entry name" value="RAB"/>
    <property type="match status" value="1"/>
</dbReference>
<dbReference type="GO" id="GO:0005525">
    <property type="term" value="F:GTP binding"/>
    <property type="evidence" value="ECO:0007669"/>
    <property type="project" value="UniProtKB-KW"/>
</dbReference>
<gene>
    <name evidence="9" type="ORF">KVV02_004468</name>
</gene>
<feature type="transmembrane region" description="Helical" evidence="8">
    <location>
        <begin position="195"/>
        <end position="218"/>
    </location>
</feature>
<dbReference type="PROSITE" id="PS51420">
    <property type="entry name" value="RHO"/>
    <property type="match status" value="1"/>
</dbReference>
<dbReference type="NCBIfam" id="TIGR00231">
    <property type="entry name" value="small_GTP"/>
    <property type="match status" value="1"/>
</dbReference>
<dbReference type="Pfam" id="PF03619">
    <property type="entry name" value="Solute_trans_a"/>
    <property type="match status" value="1"/>
</dbReference>
<evidence type="ECO:0000256" key="5">
    <source>
        <dbReference type="ARBA" id="ARBA00023134"/>
    </source>
</evidence>
<evidence type="ECO:0000313" key="9">
    <source>
        <dbReference type="EMBL" id="KAG9319807.1"/>
    </source>
</evidence>
<dbReference type="SMART" id="SM01417">
    <property type="entry name" value="Solute_trans_a"/>
    <property type="match status" value="1"/>
</dbReference>
<comment type="caution">
    <text evidence="9">The sequence shown here is derived from an EMBL/GenBank/DDBJ whole genome shotgun (WGS) entry which is preliminary data.</text>
</comment>
<dbReference type="GO" id="GO:0003924">
    <property type="term" value="F:GTPase activity"/>
    <property type="evidence" value="ECO:0007669"/>
    <property type="project" value="InterPro"/>
</dbReference>
<dbReference type="InterPro" id="IPR005225">
    <property type="entry name" value="Small_GTP-bd"/>
</dbReference>
<dbReference type="SMART" id="SM00173">
    <property type="entry name" value="RAS"/>
    <property type="match status" value="1"/>
</dbReference>
<dbReference type="Gene3D" id="3.40.50.300">
    <property type="entry name" value="P-loop containing nucleotide triphosphate hydrolases"/>
    <property type="match status" value="2"/>
</dbReference>
<evidence type="ECO:0000256" key="7">
    <source>
        <dbReference type="SAM" id="MobiDB-lite"/>
    </source>
</evidence>
<feature type="transmembrane region" description="Helical" evidence="8">
    <location>
        <begin position="67"/>
        <end position="94"/>
    </location>
</feature>
<feature type="compositionally biased region" description="Basic residues" evidence="7">
    <location>
        <begin position="474"/>
        <end position="485"/>
    </location>
</feature>
<feature type="compositionally biased region" description="Low complexity" evidence="7">
    <location>
        <begin position="399"/>
        <end position="408"/>
    </location>
</feature>
<feature type="region of interest" description="Disordered" evidence="7">
    <location>
        <begin position="395"/>
        <end position="427"/>
    </location>
</feature>
<dbReference type="FunFam" id="3.40.50.300:FF:000118">
    <property type="entry name" value="Rho-related GTP-binding protein RhoG"/>
    <property type="match status" value="1"/>
</dbReference>
<feature type="region of interest" description="Disordered" evidence="7">
    <location>
        <begin position="456"/>
        <end position="564"/>
    </location>
</feature>
<dbReference type="AlphaFoldDB" id="A0A9P8CUI5"/>
<evidence type="ECO:0000256" key="4">
    <source>
        <dbReference type="ARBA" id="ARBA00022989"/>
    </source>
</evidence>
<evidence type="ECO:0000256" key="8">
    <source>
        <dbReference type="SAM" id="Phobius"/>
    </source>
</evidence>
<dbReference type="PANTHER" id="PTHR23423">
    <property type="entry name" value="ORGANIC SOLUTE TRANSPORTER-RELATED"/>
    <property type="match status" value="1"/>
</dbReference>
<dbReference type="EMBL" id="JAIFTL010000374">
    <property type="protein sequence ID" value="KAG9319807.1"/>
    <property type="molecule type" value="Genomic_DNA"/>
</dbReference>
<dbReference type="PROSITE" id="PS51421">
    <property type="entry name" value="RAS"/>
    <property type="match status" value="1"/>
</dbReference>
<feature type="transmembrane region" description="Helical" evidence="8">
    <location>
        <begin position="32"/>
        <end position="55"/>
    </location>
</feature>
<accession>A0A9P8CUI5</accession>
<name>A0A9P8CUI5_MORAP</name>
<dbReference type="GO" id="GO:0016020">
    <property type="term" value="C:membrane"/>
    <property type="evidence" value="ECO:0007669"/>
    <property type="project" value="UniProtKB-SubCell"/>
</dbReference>
<comment type="subcellular location">
    <subcellularLocation>
        <location evidence="1">Membrane</location>
        <topology evidence="1">Multi-pass membrane protein</topology>
    </subcellularLocation>
</comment>
<keyword evidence="4 8" id="KW-1133">Transmembrane helix</keyword>
<dbReference type="Pfam" id="PF00071">
    <property type="entry name" value="Ras"/>
    <property type="match status" value="2"/>
</dbReference>
<dbReference type="Proteomes" id="UP000717515">
    <property type="component" value="Unassembled WGS sequence"/>
</dbReference>
<protein>
    <submittedName>
        <fullName evidence="9">Uncharacterized protein</fullName>
    </submittedName>
</protein>
<sequence>MDHTTLYARTSMLADAGTSGDAGTGAELPSTAVWAAGLFAFSSTLISMVAIWMQLKNYRKPLLQRYVVRILWMVPIFAISSWISLVSLNLAFYVDALRDVYEAFVIYCFFSLLVSYLGGERALLIMLHGRPYTKHLFPIRLWYREMDVGDPYSFLFIKRGILQYVYVKPVLAAITMLLKSNGAYNDGSLSLKSGYFWIAFIYNLSVCLSLYCLGMFFMATQEDLEDFRPIPKFLCIKVLFLVSFYQGVAISILVATGVMRSTTPESAVAIQDFLICLEMIFVGLGHWYAFSHRDYVENDIQSARLPVYYAVRDACGIQDVIQDSLETLKGTRFTYRTFEPSEGVATVGMSRSGRIMAGLRYSAGGTSKYWLPETTDANEALLSPGVEPNQADYFKNQRRQQQQQQEQWQTRERQQHGSGAERPPSLYFADVGEEDEDGVEELYDSSKQMEFGDYNFPAIDVHDPSKARVQSTRSSRKDKKKRRDRRGLAERGLADAVAKGSVFGKEGWHQPSSLSTPPPPSTSSSSSGAAIAAREGCVDNVNGYVPQPRRPKSRRFSPPPGGFGEAGAEHAVVETCLLISYTTNAFPGEYIPTVFDNYSANVMVDGKPINLGLWDTAGQEDYDRLRPLSYPQTDVFLICFSLVSPPSFENVKTKVKDAPTTLCAQSTGTCMAIAGLTGAMLGLTALSWLAQNMASKWNIRRQLQQQKQGYLHPWFPEINHHAPNIPTILVGTKLDLREDRETLDKLREKRMLPITYPQGLQMAKEISAVRYLECSALTQKGLKNVFDEAIRAVLCPVQPTKRSKKCRIL</sequence>
<feature type="transmembrane region" description="Helical" evidence="8">
    <location>
        <begin position="270"/>
        <end position="290"/>
    </location>
</feature>
<dbReference type="SMART" id="SM00174">
    <property type="entry name" value="RHO"/>
    <property type="match status" value="1"/>
</dbReference>
<keyword evidence="6 8" id="KW-0472">Membrane</keyword>
<dbReference type="PRINTS" id="PR00449">
    <property type="entry name" value="RASTRNSFRMNG"/>
</dbReference>
<dbReference type="InterPro" id="IPR005178">
    <property type="entry name" value="Ostalpha/TMEM184C"/>
</dbReference>
<dbReference type="InterPro" id="IPR001806">
    <property type="entry name" value="Small_GTPase"/>
</dbReference>
<evidence type="ECO:0000256" key="6">
    <source>
        <dbReference type="ARBA" id="ARBA00023136"/>
    </source>
</evidence>
<dbReference type="SUPFAM" id="SSF52540">
    <property type="entry name" value="P-loop containing nucleoside triphosphate hydrolases"/>
    <property type="match status" value="1"/>
</dbReference>